<organism evidence="1 2">
    <name type="scientific">Campylobacter concisus</name>
    <dbReference type="NCBI Taxonomy" id="199"/>
    <lineage>
        <taxon>Bacteria</taxon>
        <taxon>Pseudomonadati</taxon>
        <taxon>Campylobacterota</taxon>
        <taxon>Epsilonproteobacteria</taxon>
        <taxon>Campylobacterales</taxon>
        <taxon>Campylobacteraceae</taxon>
        <taxon>Campylobacter</taxon>
    </lineage>
</organism>
<dbReference type="EMBL" id="CP049263">
    <property type="protein sequence ID" value="QPH97523.1"/>
    <property type="molecule type" value="Genomic_DNA"/>
</dbReference>
<protein>
    <submittedName>
        <fullName evidence="1">Uncharacterized protein</fullName>
    </submittedName>
</protein>
<reference evidence="1 2" key="2">
    <citation type="journal article" date="2020" name="Microb. Genom.">
        <title>Analysis of complete Campylobacter concisus genomes identifies genomospecies features, secretion systems and novel plasmids and their association with severe ulcerative colitis.</title>
        <authorList>
            <person name="Liu F."/>
            <person name="Chen S."/>
            <person name="Luu L.D.W."/>
            <person name="Lee S.A."/>
            <person name="Tay A.C.Y."/>
            <person name="Wu R."/>
            <person name="Riordan S.M."/>
            <person name="Lan R."/>
            <person name="Liu L."/>
            <person name="Zhang L."/>
        </authorList>
    </citation>
    <scope>NUCLEOTIDE SEQUENCE [LARGE SCALE GENOMIC DNA]</scope>
    <source>
        <strain evidence="1 2">H16O-S1</strain>
    </source>
</reference>
<evidence type="ECO:0000313" key="2">
    <source>
        <dbReference type="Proteomes" id="UP000594571"/>
    </source>
</evidence>
<gene>
    <name evidence="1" type="ORF">CVS89_04430</name>
</gene>
<name>A0A7S9X4Y9_9BACT</name>
<dbReference type="Proteomes" id="UP000594571">
    <property type="component" value="Chromosome"/>
</dbReference>
<dbReference type="RefSeq" id="WP_107847810.1">
    <property type="nucleotide sequence ID" value="NZ_CABPTT010000002.1"/>
</dbReference>
<sequence>MQLKNYGKFYLSRQISIWQILKFYERAYHASKFSGEYLMSPKFSKLLRRVSKVLNLPQDVNLS</sequence>
<accession>A0A7S9X4Y9</accession>
<reference evidence="1 2" key="1">
    <citation type="journal article" date="2018" name="Emerg. Microbes Infect.">
        <title>Genomic analysis of oral Campylobacter concisus strains identified a potential bacterial molecular marker associated with active Crohn's disease.</title>
        <authorList>
            <person name="Liu F."/>
            <person name="Ma R."/>
            <person name="Tay C.Y.A."/>
            <person name="Octavia S."/>
            <person name="Lan R."/>
            <person name="Chung H.K.L."/>
            <person name="Riordan S.M."/>
            <person name="Grimm M.C."/>
            <person name="Leong R.W."/>
            <person name="Tanaka M.M."/>
            <person name="Connor S."/>
            <person name="Zhang L."/>
        </authorList>
    </citation>
    <scope>NUCLEOTIDE SEQUENCE [LARGE SCALE GENOMIC DNA]</scope>
    <source>
        <strain evidence="1 2">H16O-S1</strain>
    </source>
</reference>
<proteinExistence type="predicted"/>
<evidence type="ECO:0000313" key="1">
    <source>
        <dbReference type="EMBL" id="QPH97523.1"/>
    </source>
</evidence>
<dbReference type="AlphaFoldDB" id="A0A7S9X4Y9"/>